<comment type="catalytic activity">
    <reaction evidence="3">
        <text>an (S)-2-haloacid + H2O = a (2R)-2-hydroxycarboxylate + a halide anion + H(+)</text>
        <dbReference type="Rhea" id="RHEA:11192"/>
        <dbReference type="ChEBI" id="CHEBI:15377"/>
        <dbReference type="ChEBI" id="CHEBI:15378"/>
        <dbReference type="ChEBI" id="CHEBI:16042"/>
        <dbReference type="ChEBI" id="CHEBI:58314"/>
        <dbReference type="ChEBI" id="CHEBI:137405"/>
        <dbReference type="EC" id="3.8.1.2"/>
    </reaction>
</comment>
<dbReference type="InterPro" id="IPR036412">
    <property type="entry name" value="HAD-like_sf"/>
</dbReference>
<comment type="function">
    <text evidence="3">Catalyzes the hydrolytic dehalogenation of small (S)-2-haloalkanoic acids to yield the corresponding (R)-2-hydroxyalkanoic acids.</text>
</comment>
<dbReference type="SFLD" id="SFLDG01129">
    <property type="entry name" value="C1.5:_HAD__Beta-PGM__Phosphata"/>
    <property type="match status" value="1"/>
</dbReference>
<dbReference type="InterPro" id="IPR006439">
    <property type="entry name" value="HAD-SF_hydro_IA"/>
</dbReference>
<dbReference type="InterPro" id="IPR006328">
    <property type="entry name" value="2-HAD"/>
</dbReference>
<dbReference type="NCBIfam" id="TIGR01428">
    <property type="entry name" value="HAD_type_II"/>
    <property type="match status" value="1"/>
</dbReference>
<comment type="similarity">
    <text evidence="1 3">Belongs to the HAD-like hydrolase superfamily. S-2-haloalkanoic acid dehalogenase family.</text>
</comment>
<protein>
    <recommendedName>
        <fullName evidence="3">(S)-2-haloacid dehalogenase</fullName>
        <ecNumber evidence="3">3.8.1.2</ecNumber>
    </recommendedName>
    <alternativeName>
        <fullName evidence="3">2-haloalkanoic acid dehalogenase</fullName>
    </alternativeName>
    <alternativeName>
        <fullName evidence="3">Halocarboxylic acid halidohydrolase</fullName>
    </alternativeName>
    <alternativeName>
        <fullName evidence="3">L-2-haloacid dehalogenase</fullName>
    </alternativeName>
</protein>
<comment type="caution">
    <text evidence="4">The sequence shown here is derived from an EMBL/GenBank/DDBJ whole genome shotgun (WGS) entry which is preliminary data.</text>
</comment>
<evidence type="ECO:0000256" key="2">
    <source>
        <dbReference type="ARBA" id="ARBA00022801"/>
    </source>
</evidence>
<evidence type="ECO:0000256" key="1">
    <source>
        <dbReference type="ARBA" id="ARBA00008106"/>
    </source>
</evidence>
<sequence length="256" mass="27757">MPIKALVFDAYGTLFDVQSVAAATEAAFPGHGSAITQIWRLKQLEYTWLRALMDRYEDFWTVTTESLDFTLRTLGLAATPEFLAGIAGAYDALALYPEARAALEGLASYRLAIFSNGSPAMLKRLVAQAGIGEFLETVISVDEIGVYKPDPRGYAHVEKRLGLPRDEILFVSSNGFDIAGAKAHGFAVARIERVPEKALRSEIESAGTIDPSLMFKALRMQPERLGFHADVTIAALTDLVSYAADRPQPATSGSPS</sequence>
<keyword evidence="5" id="KW-1185">Reference proteome</keyword>
<dbReference type="Proteomes" id="UP001595976">
    <property type="component" value="Unassembled WGS sequence"/>
</dbReference>
<evidence type="ECO:0000256" key="3">
    <source>
        <dbReference type="RuleBase" id="RU368077"/>
    </source>
</evidence>
<dbReference type="NCBIfam" id="TIGR01493">
    <property type="entry name" value="HAD-SF-IA-v2"/>
    <property type="match status" value="1"/>
</dbReference>
<dbReference type="SFLD" id="SFLDS00003">
    <property type="entry name" value="Haloacid_Dehalogenase"/>
    <property type="match status" value="1"/>
</dbReference>
<dbReference type="CDD" id="cd02588">
    <property type="entry name" value="HAD_L2-DEX"/>
    <property type="match status" value="1"/>
</dbReference>
<proteinExistence type="inferred from homology"/>
<name>A0ABW0F8W2_9HYPH</name>
<dbReference type="RefSeq" id="WP_158443586.1">
    <property type="nucleotide sequence ID" value="NZ_JAOAOS010000019.1"/>
</dbReference>
<dbReference type="InterPro" id="IPR023214">
    <property type="entry name" value="HAD_sf"/>
</dbReference>
<dbReference type="InterPro" id="IPR023198">
    <property type="entry name" value="PGP-like_dom2"/>
</dbReference>
<dbReference type="Gene3D" id="3.40.50.1000">
    <property type="entry name" value="HAD superfamily/HAD-like"/>
    <property type="match status" value="1"/>
</dbReference>
<evidence type="ECO:0000313" key="5">
    <source>
        <dbReference type="Proteomes" id="UP001595976"/>
    </source>
</evidence>
<dbReference type="NCBIfam" id="TIGR01549">
    <property type="entry name" value="HAD-SF-IA-v1"/>
    <property type="match status" value="1"/>
</dbReference>
<dbReference type="PANTHER" id="PTHR43316:SF3">
    <property type="entry name" value="HALOACID DEHALOGENASE, TYPE II (AFU_ORTHOLOGUE AFUA_2G07750)-RELATED"/>
    <property type="match status" value="1"/>
</dbReference>
<organism evidence="4 5">
    <name type="scientific">Bosea minatitlanensis</name>
    <dbReference type="NCBI Taxonomy" id="128782"/>
    <lineage>
        <taxon>Bacteria</taxon>
        <taxon>Pseudomonadati</taxon>
        <taxon>Pseudomonadota</taxon>
        <taxon>Alphaproteobacteria</taxon>
        <taxon>Hyphomicrobiales</taxon>
        <taxon>Boseaceae</taxon>
        <taxon>Bosea</taxon>
    </lineage>
</organism>
<dbReference type="EC" id="3.8.1.2" evidence="3"/>
<dbReference type="SFLD" id="SFLDG01135">
    <property type="entry name" value="C1.5.6:_HAD__Beta-PGM__Phospha"/>
    <property type="match status" value="1"/>
</dbReference>
<keyword evidence="2 3" id="KW-0378">Hydrolase</keyword>
<accession>A0ABW0F8W2</accession>
<dbReference type="PANTHER" id="PTHR43316">
    <property type="entry name" value="HYDROLASE, HALOACID DELAHOGENASE-RELATED"/>
    <property type="match status" value="1"/>
</dbReference>
<dbReference type="SFLD" id="SFLDF00045">
    <property type="entry name" value="2-haloacid_dehalogenase"/>
    <property type="match status" value="1"/>
</dbReference>
<dbReference type="EMBL" id="JBHSLI010000012">
    <property type="protein sequence ID" value="MFC5295612.1"/>
    <property type="molecule type" value="Genomic_DNA"/>
</dbReference>
<reference evidence="5" key="1">
    <citation type="journal article" date="2019" name="Int. J. Syst. Evol. Microbiol.">
        <title>The Global Catalogue of Microorganisms (GCM) 10K type strain sequencing project: providing services to taxonomists for standard genome sequencing and annotation.</title>
        <authorList>
            <consortium name="The Broad Institute Genomics Platform"/>
            <consortium name="The Broad Institute Genome Sequencing Center for Infectious Disease"/>
            <person name="Wu L."/>
            <person name="Ma J."/>
        </authorList>
    </citation>
    <scope>NUCLEOTIDE SEQUENCE [LARGE SCALE GENOMIC DNA]</scope>
    <source>
        <strain evidence="5">CGMCC 1.15643</strain>
    </source>
</reference>
<evidence type="ECO:0000313" key="4">
    <source>
        <dbReference type="EMBL" id="MFC5295612.1"/>
    </source>
</evidence>
<dbReference type="Gene3D" id="1.10.150.240">
    <property type="entry name" value="Putative phosphatase, domain 2"/>
    <property type="match status" value="1"/>
</dbReference>
<dbReference type="Pfam" id="PF00702">
    <property type="entry name" value="Hydrolase"/>
    <property type="match status" value="1"/>
</dbReference>
<dbReference type="SUPFAM" id="SSF56784">
    <property type="entry name" value="HAD-like"/>
    <property type="match status" value="1"/>
</dbReference>
<gene>
    <name evidence="4" type="ORF">ACFPK2_21705</name>
</gene>
<dbReference type="PRINTS" id="PR00413">
    <property type="entry name" value="HADHALOGNASE"/>
</dbReference>
<dbReference type="InterPro" id="IPR051540">
    <property type="entry name" value="S-2-haloacid_dehalogenase"/>
</dbReference>